<comment type="similarity">
    <text evidence="1">Belongs to the sel-1 family.</text>
</comment>
<evidence type="ECO:0000313" key="2">
    <source>
        <dbReference type="EMBL" id="CAG8616293.1"/>
    </source>
</evidence>
<dbReference type="Gene3D" id="1.25.40.10">
    <property type="entry name" value="Tetratricopeptide repeat domain"/>
    <property type="match status" value="2"/>
</dbReference>
<dbReference type="OrthoDB" id="272077at2759"/>
<organism evidence="2 3">
    <name type="scientific">Ambispora gerdemannii</name>
    <dbReference type="NCBI Taxonomy" id="144530"/>
    <lineage>
        <taxon>Eukaryota</taxon>
        <taxon>Fungi</taxon>
        <taxon>Fungi incertae sedis</taxon>
        <taxon>Mucoromycota</taxon>
        <taxon>Glomeromycotina</taxon>
        <taxon>Glomeromycetes</taxon>
        <taxon>Archaeosporales</taxon>
        <taxon>Ambisporaceae</taxon>
        <taxon>Ambispora</taxon>
    </lineage>
</organism>
<evidence type="ECO:0000256" key="1">
    <source>
        <dbReference type="ARBA" id="ARBA00038101"/>
    </source>
</evidence>
<dbReference type="PANTHER" id="PTHR11102">
    <property type="entry name" value="SEL-1-LIKE PROTEIN"/>
    <property type="match status" value="1"/>
</dbReference>
<evidence type="ECO:0000313" key="3">
    <source>
        <dbReference type="Proteomes" id="UP000789831"/>
    </source>
</evidence>
<dbReference type="EMBL" id="CAJVPL010002644">
    <property type="protein sequence ID" value="CAG8616293.1"/>
    <property type="molecule type" value="Genomic_DNA"/>
</dbReference>
<dbReference type="AlphaFoldDB" id="A0A9N9CY43"/>
<dbReference type="SMART" id="SM00671">
    <property type="entry name" value="SEL1"/>
    <property type="match status" value="3"/>
</dbReference>
<dbReference type="InterPro" id="IPR050767">
    <property type="entry name" value="Sel1_AlgK"/>
</dbReference>
<accession>A0A9N9CY43</accession>
<dbReference type="PANTHER" id="PTHR11102:SF160">
    <property type="entry name" value="ERAD-ASSOCIATED E3 UBIQUITIN-PROTEIN LIGASE COMPONENT HRD3"/>
    <property type="match status" value="1"/>
</dbReference>
<protein>
    <submittedName>
        <fullName evidence="2">6600_t:CDS:1</fullName>
    </submittedName>
</protein>
<proteinExistence type="inferred from homology"/>
<dbReference type="InterPro" id="IPR011990">
    <property type="entry name" value="TPR-like_helical_dom_sf"/>
</dbReference>
<dbReference type="InterPro" id="IPR006597">
    <property type="entry name" value="Sel1-like"/>
</dbReference>
<dbReference type="Pfam" id="PF08238">
    <property type="entry name" value="Sel1"/>
    <property type="match status" value="4"/>
</dbReference>
<keyword evidence="3" id="KW-1185">Reference proteome</keyword>
<comment type="caution">
    <text evidence="2">The sequence shown here is derived from an EMBL/GenBank/DDBJ whole genome shotgun (WGS) entry which is preliminary data.</text>
</comment>
<dbReference type="SUPFAM" id="SSF81901">
    <property type="entry name" value="HCP-like"/>
    <property type="match status" value="1"/>
</dbReference>
<gene>
    <name evidence="2" type="ORF">AGERDE_LOCUS9847</name>
</gene>
<dbReference type="Proteomes" id="UP000789831">
    <property type="component" value="Unassembled WGS sequence"/>
</dbReference>
<name>A0A9N9CY43_9GLOM</name>
<reference evidence="2" key="1">
    <citation type="submission" date="2021-06" db="EMBL/GenBank/DDBJ databases">
        <authorList>
            <person name="Kallberg Y."/>
            <person name="Tangrot J."/>
            <person name="Rosling A."/>
        </authorList>
    </citation>
    <scope>NUCLEOTIDE SEQUENCE</scope>
    <source>
        <strain evidence="2">MT106</strain>
    </source>
</reference>
<sequence>MAYCFLDGIGTGKNEKEYFEWTKKYAETGSPMGYFKIGESFEYGIGTRVDFQSAFRWHEKSAHANNPFGQLHLAALYDAGLGTEKNPSLAFEWMKKAATTEGNNSEAHYYLALYYFSALLGDPDAAYYLGKLYFNGQGIDVHQNKAFRAWMKATHLECAKHQLAVCYDDGEDYNIALFFFFIRLTNSDAKSYMYMYLRLALIIASTDELALGFENAAKLFPKRTGMPVSD</sequence>